<proteinExistence type="predicted"/>
<accession>A0A7R9QZT1</accession>
<reference evidence="1" key="1">
    <citation type="submission" date="2020-11" db="EMBL/GenBank/DDBJ databases">
        <authorList>
            <person name="Tran Van P."/>
        </authorList>
    </citation>
    <scope>NUCLEOTIDE SEQUENCE</scope>
</reference>
<dbReference type="Proteomes" id="UP000728032">
    <property type="component" value="Unassembled WGS sequence"/>
</dbReference>
<name>A0A7R9QZT1_9ACAR</name>
<sequence length="97" mass="11388">MSQILITRCFVRFHYFVNSVKYLSFGTQIMQKCRLLNTLKEISKTTLKTKQCLSRSDNKVSTNTPKHLWCWDIITGLLLWLGVIEEPEDPLILTIKR</sequence>
<evidence type="ECO:0000313" key="2">
    <source>
        <dbReference type="Proteomes" id="UP000728032"/>
    </source>
</evidence>
<feature type="non-terminal residue" evidence="1">
    <location>
        <position position="1"/>
    </location>
</feature>
<protein>
    <submittedName>
        <fullName evidence="1">Uncharacterized protein</fullName>
    </submittedName>
</protein>
<dbReference type="EMBL" id="OC945689">
    <property type="protein sequence ID" value="CAD7663104.1"/>
    <property type="molecule type" value="Genomic_DNA"/>
</dbReference>
<dbReference type="EMBL" id="CAJPVJ010030864">
    <property type="protein sequence ID" value="CAG2180241.1"/>
    <property type="molecule type" value="Genomic_DNA"/>
</dbReference>
<evidence type="ECO:0000313" key="1">
    <source>
        <dbReference type="EMBL" id="CAD7663104.1"/>
    </source>
</evidence>
<keyword evidence="2" id="KW-1185">Reference proteome</keyword>
<dbReference type="AlphaFoldDB" id="A0A7R9QZT1"/>
<gene>
    <name evidence="1" type="ORF">ONB1V03_LOCUS19664</name>
</gene>
<organism evidence="1">
    <name type="scientific">Oppiella nova</name>
    <dbReference type="NCBI Taxonomy" id="334625"/>
    <lineage>
        <taxon>Eukaryota</taxon>
        <taxon>Metazoa</taxon>
        <taxon>Ecdysozoa</taxon>
        <taxon>Arthropoda</taxon>
        <taxon>Chelicerata</taxon>
        <taxon>Arachnida</taxon>
        <taxon>Acari</taxon>
        <taxon>Acariformes</taxon>
        <taxon>Sarcoptiformes</taxon>
        <taxon>Oribatida</taxon>
        <taxon>Brachypylina</taxon>
        <taxon>Oppioidea</taxon>
        <taxon>Oppiidae</taxon>
        <taxon>Oppiella</taxon>
    </lineage>
</organism>